<feature type="transmembrane region" description="Helical" evidence="1">
    <location>
        <begin position="168"/>
        <end position="187"/>
    </location>
</feature>
<organism evidence="3 4">
    <name type="scientific">Marivibrio halodurans</name>
    <dbReference type="NCBI Taxonomy" id="2039722"/>
    <lineage>
        <taxon>Bacteria</taxon>
        <taxon>Pseudomonadati</taxon>
        <taxon>Pseudomonadota</taxon>
        <taxon>Alphaproteobacteria</taxon>
        <taxon>Rhodospirillales</taxon>
        <taxon>Rhodospirillaceae</taxon>
        <taxon>Marivibrio</taxon>
    </lineage>
</organism>
<dbReference type="InterPro" id="IPR000620">
    <property type="entry name" value="EamA_dom"/>
</dbReference>
<evidence type="ECO:0000313" key="3">
    <source>
        <dbReference type="EMBL" id="MBP5856966.1"/>
    </source>
</evidence>
<keyword evidence="1" id="KW-1133">Transmembrane helix</keyword>
<keyword evidence="1" id="KW-0812">Transmembrane</keyword>
<dbReference type="SUPFAM" id="SSF103481">
    <property type="entry name" value="Multidrug resistance efflux transporter EmrE"/>
    <property type="match status" value="2"/>
</dbReference>
<gene>
    <name evidence="3" type="ORF">KAJ83_08095</name>
</gene>
<sequence length="315" mass="32772">MKSEPSGMVVNAAPSDGGADRGAHARGFALTLLGVMVLTPDTLLMRLIDTDPWTLTFWRGLLMPSALMAAFFIARRGHAWTEIRALGIAGLAVALIYGINAISFVLAVEHTKVANVLVILAAAPLFAGLMSVLFLRERVPLATWLAIGAGIAGVATVVGGGLGAGTSLGDLFALVTAVSLAGTFTVLRHSKARNMVPATALGGLLTAVAMIPLADPGSLEGAQLGMMLLLGLVILPIAFGLITLGPRTVPAPEVALLMLLETVLGPFWVWLVIDEVPPFATIIGGAIVLGAVALHALWRLARRPRRVRPQPPPHG</sequence>
<dbReference type="Pfam" id="PF00892">
    <property type="entry name" value="EamA"/>
    <property type="match status" value="2"/>
</dbReference>
<comment type="caution">
    <text evidence="3">The sequence shown here is derived from an EMBL/GenBank/DDBJ whole genome shotgun (WGS) entry which is preliminary data.</text>
</comment>
<evidence type="ECO:0000313" key="4">
    <source>
        <dbReference type="Proteomes" id="UP000672602"/>
    </source>
</evidence>
<feature type="transmembrane region" description="Helical" evidence="1">
    <location>
        <begin position="113"/>
        <end position="135"/>
    </location>
</feature>
<feature type="transmembrane region" description="Helical" evidence="1">
    <location>
        <begin position="279"/>
        <end position="298"/>
    </location>
</feature>
<evidence type="ECO:0000259" key="2">
    <source>
        <dbReference type="Pfam" id="PF00892"/>
    </source>
</evidence>
<feature type="transmembrane region" description="Helical" evidence="1">
    <location>
        <begin position="142"/>
        <end position="162"/>
    </location>
</feature>
<dbReference type="InterPro" id="IPR037185">
    <property type="entry name" value="EmrE-like"/>
</dbReference>
<keyword evidence="1" id="KW-0472">Membrane</keyword>
<proteinExistence type="predicted"/>
<feature type="transmembrane region" description="Helical" evidence="1">
    <location>
        <begin position="27"/>
        <end position="45"/>
    </location>
</feature>
<dbReference type="RefSeq" id="WP_210681541.1">
    <property type="nucleotide sequence ID" value="NZ_JAGMWN010000003.1"/>
</dbReference>
<feature type="transmembrane region" description="Helical" evidence="1">
    <location>
        <begin position="254"/>
        <end position="273"/>
    </location>
</feature>
<feature type="transmembrane region" description="Helical" evidence="1">
    <location>
        <begin position="86"/>
        <end position="107"/>
    </location>
</feature>
<feature type="domain" description="EamA" evidence="2">
    <location>
        <begin position="29"/>
        <end position="158"/>
    </location>
</feature>
<dbReference type="AlphaFoldDB" id="A0A8J7V0N3"/>
<protein>
    <submittedName>
        <fullName evidence="3">DMT family transporter</fullName>
    </submittedName>
</protein>
<feature type="transmembrane region" description="Helical" evidence="1">
    <location>
        <begin position="194"/>
        <end position="212"/>
    </location>
</feature>
<dbReference type="GO" id="GO:0016020">
    <property type="term" value="C:membrane"/>
    <property type="evidence" value="ECO:0007669"/>
    <property type="project" value="InterPro"/>
</dbReference>
<keyword evidence="4" id="KW-1185">Reference proteome</keyword>
<dbReference type="EMBL" id="JAGMWN010000003">
    <property type="protein sequence ID" value="MBP5856966.1"/>
    <property type="molecule type" value="Genomic_DNA"/>
</dbReference>
<feature type="domain" description="EamA" evidence="2">
    <location>
        <begin position="168"/>
        <end position="294"/>
    </location>
</feature>
<accession>A0A8J7V0N3</accession>
<dbReference type="PANTHER" id="PTHR22911">
    <property type="entry name" value="ACYL-MALONYL CONDENSING ENZYME-RELATED"/>
    <property type="match status" value="1"/>
</dbReference>
<name>A0A8J7V0N3_9PROT</name>
<feature type="transmembrane region" description="Helical" evidence="1">
    <location>
        <begin position="224"/>
        <end position="242"/>
    </location>
</feature>
<evidence type="ECO:0000256" key="1">
    <source>
        <dbReference type="SAM" id="Phobius"/>
    </source>
</evidence>
<reference evidence="3" key="1">
    <citation type="submission" date="2021-04" db="EMBL/GenBank/DDBJ databases">
        <authorList>
            <person name="Zhang D.-C."/>
        </authorList>
    </citation>
    <scope>NUCLEOTIDE SEQUENCE</scope>
    <source>
        <strain evidence="3">CGMCC 1.15697</strain>
    </source>
</reference>
<feature type="transmembrane region" description="Helical" evidence="1">
    <location>
        <begin position="57"/>
        <end position="74"/>
    </location>
</feature>
<dbReference type="PANTHER" id="PTHR22911:SF135">
    <property type="entry name" value="BLR4310 PROTEIN"/>
    <property type="match status" value="1"/>
</dbReference>
<dbReference type="Proteomes" id="UP000672602">
    <property type="component" value="Unassembled WGS sequence"/>
</dbReference>